<evidence type="ECO:0000313" key="2">
    <source>
        <dbReference type="Proteomes" id="UP001610432"/>
    </source>
</evidence>
<gene>
    <name evidence="1" type="ORF">BJX67DRAFT_8324</name>
</gene>
<name>A0ABR4M761_9EURO</name>
<keyword evidence="2" id="KW-1185">Reference proteome</keyword>
<evidence type="ECO:0008006" key="3">
    <source>
        <dbReference type="Google" id="ProtNLM"/>
    </source>
</evidence>
<proteinExistence type="predicted"/>
<sequence>MAPPQPDPGVNPAVRNTLRVALSAREYKALHDYAVQRVSPSIQSKIPSPARFDAITRSKNKYNEAAVRASLRVFLGSGAFLKLVDFIAGRIQHDSSKKKSHASLLRSPNFRLSLALSLMVLLHRLLHRFFVRLRANLRTDEAQPFRERNPRISRALTSRYAPAVGASLAGLAFGICTQNQLRMTVAIYAATRGLESVYNVADEKGWLANKPWWFGSWLLMPVSCAQLFHAFVFDREAMPKWLGNVILKYSPSYIHDRPDTLPTQFPWPEKDEIVDSVATIANLRWPTFVSPILHPSTPNILSSGLQPISPITGPAHPSITSLSCALLHPNSPSCGTAFTHQLLLSISALARFFTMVALARSALNLKAWLAQPISTVNGLSKQIITQTAVISAAIGSTWGSLCLWSSVLPRSVLPTQRFYLSGALAGLPFAFLGNNSRGVFLYFFRAAVDSAWKAGVKRGMWKGWSGGEAWLFVVAWALLGSVLESRPTAVQGPSLRKLLAWMRGEGFTDPIEKRRRRAASTSA</sequence>
<dbReference type="PANTHER" id="PTHR12459">
    <property type="entry name" value="TRANSMEMBRANE PROTEIN 135-RELATED"/>
    <property type="match status" value="1"/>
</dbReference>
<dbReference type="PANTHER" id="PTHR12459:SF19">
    <property type="entry name" value="TRANSMEMBRANE PROTEIN 135 N-TERMINAL DOMAIN-CONTAINING PROTEIN"/>
    <property type="match status" value="1"/>
</dbReference>
<protein>
    <recommendedName>
        <fullName evidence="3">Transmembrane protein 135 N-terminal domain-containing protein</fullName>
    </recommendedName>
</protein>
<dbReference type="GeneID" id="98150595"/>
<accession>A0ABR4M761</accession>
<comment type="caution">
    <text evidence="1">The sequence shown here is derived from an EMBL/GenBank/DDBJ whole genome shotgun (WGS) entry which is preliminary data.</text>
</comment>
<dbReference type="Proteomes" id="UP001610432">
    <property type="component" value="Unassembled WGS sequence"/>
</dbReference>
<organism evidence="1 2">
    <name type="scientific">Aspergillus lucknowensis</name>
    <dbReference type="NCBI Taxonomy" id="176173"/>
    <lineage>
        <taxon>Eukaryota</taxon>
        <taxon>Fungi</taxon>
        <taxon>Dikarya</taxon>
        <taxon>Ascomycota</taxon>
        <taxon>Pezizomycotina</taxon>
        <taxon>Eurotiomycetes</taxon>
        <taxon>Eurotiomycetidae</taxon>
        <taxon>Eurotiales</taxon>
        <taxon>Aspergillaceae</taxon>
        <taxon>Aspergillus</taxon>
        <taxon>Aspergillus subgen. Nidulantes</taxon>
    </lineage>
</organism>
<evidence type="ECO:0000313" key="1">
    <source>
        <dbReference type="EMBL" id="KAL2872444.1"/>
    </source>
</evidence>
<dbReference type="InterPro" id="IPR026749">
    <property type="entry name" value="Tmem135"/>
</dbReference>
<dbReference type="RefSeq" id="XP_070891423.1">
    <property type="nucleotide sequence ID" value="XM_071035523.1"/>
</dbReference>
<reference evidence="1 2" key="1">
    <citation type="submission" date="2024-07" db="EMBL/GenBank/DDBJ databases">
        <title>Section-level genome sequencing and comparative genomics of Aspergillus sections Usti and Cavernicolus.</title>
        <authorList>
            <consortium name="Lawrence Berkeley National Laboratory"/>
            <person name="Nybo J.L."/>
            <person name="Vesth T.C."/>
            <person name="Theobald S."/>
            <person name="Frisvad J.C."/>
            <person name="Larsen T.O."/>
            <person name="Kjaerboelling I."/>
            <person name="Rothschild-Mancinelli K."/>
            <person name="Lyhne E.K."/>
            <person name="Kogle M.E."/>
            <person name="Barry K."/>
            <person name="Clum A."/>
            <person name="Na H."/>
            <person name="Ledsgaard L."/>
            <person name="Lin J."/>
            <person name="Lipzen A."/>
            <person name="Kuo A."/>
            <person name="Riley R."/>
            <person name="Mondo S."/>
            <person name="Labutti K."/>
            <person name="Haridas S."/>
            <person name="Pangalinan J."/>
            <person name="Salamov A.A."/>
            <person name="Simmons B.A."/>
            <person name="Magnuson J.K."/>
            <person name="Chen J."/>
            <person name="Drula E."/>
            <person name="Henrissat B."/>
            <person name="Wiebenga A."/>
            <person name="Lubbers R.J."/>
            <person name="Gomes A.C."/>
            <person name="Macurrencykelacurrency M.R."/>
            <person name="Stajich J."/>
            <person name="Grigoriev I.V."/>
            <person name="Mortensen U.H."/>
            <person name="De Vries R.P."/>
            <person name="Baker S.E."/>
            <person name="Andersen M.R."/>
        </authorList>
    </citation>
    <scope>NUCLEOTIDE SEQUENCE [LARGE SCALE GENOMIC DNA]</scope>
    <source>
        <strain evidence="1 2">CBS 449.75</strain>
    </source>
</reference>
<dbReference type="EMBL" id="JBFXLQ010000001">
    <property type="protein sequence ID" value="KAL2872444.1"/>
    <property type="molecule type" value="Genomic_DNA"/>
</dbReference>